<gene>
    <name evidence="2" type="ORF">SSLN_LOCUS8447</name>
</gene>
<evidence type="ECO:0000313" key="3">
    <source>
        <dbReference type="Proteomes" id="UP000275846"/>
    </source>
</evidence>
<reference evidence="2 3" key="2">
    <citation type="submission" date="2018-11" db="EMBL/GenBank/DDBJ databases">
        <authorList>
            <consortium name="Pathogen Informatics"/>
        </authorList>
    </citation>
    <scope>NUCLEOTIDE SEQUENCE [LARGE SCALE GENOMIC DNA]</scope>
    <source>
        <strain evidence="2 3">NST_G2</strain>
    </source>
</reference>
<feature type="region of interest" description="Disordered" evidence="1">
    <location>
        <begin position="53"/>
        <end position="82"/>
    </location>
</feature>
<dbReference type="AlphaFoldDB" id="A0A183SW49"/>
<evidence type="ECO:0000256" key="1">
    <source>
        <dbReference type="SAM" id="MobiDB-lite"/>
    </source>
</evidence>
<name>A0A183SW49_SCHSO</name>
<protein>
    <submittedName>
        <fullName evidence="2 4">Uncharacterized protein</fullName>
    </submittedName>
</protein>
<keyword evidence="3" id="KW-1185">Reference proteome</keyword>
<reference evidence="4" key="1">
    <citation type="submission" date="2016-06" db="UniProtKB">
        <authorList>
            <consortium name="WormBaseParasite"/>
        </authorList>
    </citation>
    <scope>IDENTIFICATION</scope>
</reference>
<dbReference type="EMBL" id="UYSU01034655">
    <property type="protein sequence ID" value="VDL94832.1"/>
    <property type="molecule type" value="Genomic_DNA"/>
</dbReference>
<accession>A0A183SW49</accession>
<sequence>MGPLGVVFQSIPPMECSVRRGTCRFSPFSAEFYAKRDGVVNLFTENVPMRANIRTGHPPAFPHKDLRVHSPTGDEVPGRPSIDGLCEGNLAHSAARSLDQGDLTAGLSVDANGAAE</sequence>
<evidence type="ECO:0000313" key="4">
    <source>
        <dbReference type="WBParaSite" id="SSLN_0000878001-mRNA-1"/>
    </source>
</evidence>
<proteinExistence type="predicted"/>
<organism evidence="4">
    <name type="scientific">Schistocephalus solidus</name>
    <name type="common">Tapeworm</name>
    <dbReference type="NCBI Taxonomy" id="70667"/>
    <lineage>
        <taxon>Eukaryota</taxon>
        <taxon>Metazoa</taxon>
        <taxon>Spiralia</taxon>
        <taxon>Lophotrochozoa</taxon>
        <taxon>Platyhelminthes</taxon>
        <taxon>Cestoda</taxon>
        <taxon>Eucestoda</taxon>
        <taxon>Diphyllobothriidea</taxon>
        <taxon>Diphyllobothriidae</taxon>
        <taxon>Schistocephalus</taxon>
    </lineage>
</organism>
<dbReference type="Proteomes" id="UP000275846">
    <property type="component" value="Unassembled WGS sequence"/>
</dbReference>
<dbReference type="WBParaSite" id="SSLN_0000878001-mRNA-1">
    <property type="protein sequence ID" value="SSLN_0000878001-mRNA-1"/>
    <property type="gene ID" value="SSLN_0000878001"/>
</dbReference>
<evidence type="ECO:0000313" key="2">
    <source>
        <dbReference type="EMBL" id="VDL94832.1"/>
    </source>
</evidence>